<dbReference type="Pfam" id="PF00773">
    <property type="entry name" value="RNB"/>
    <property type="match status" value="1"/>
</dbReference>
<keyword evidence="9" id="KW-0269">Exonuclease</keyword>
<dbReference type="InterPro" id="IPR012340">
    <property type="entry name" value="NA-bd_OB-fold"/>
</dbReference>
<evidence type="ECO:0000313" key="17">
    <source>
        <dbReference type="Proteomes" id="UP000650467"/>
    </source>
</evidence>
<proteinExistence type="inferred from homology"/>
<evidence type="ECO:0000256" key="14">
    <source>
        <dbReference type="SAM" id="MobiDB-lite"/>
    </source>
</evidence>
<evidence type="ECO:0000256" key="11">
    <source>
        <dbReference type="ARBA" id="ARBA00022884"/>
    </source>
</evidence>
<dbReference type="SMART" id="SM00955">
    <property type="entry name" value="RNB"/>
    <property type="match status" value="1"/>
</dbReference>
<dbReference type="GO" id="GO:0003723">
    <property type="term" value="F:RNA binding"/>
    <property type="evidence" value="ECO:0007669"/>
    <property type="project" value="UniProtKB-KW"/>
</dbReference>
<dbReference type="Gene3D" id="2.40.50.700">
    <property type="match status" value="1"/>
</dbReference>
<evidence type="ECO:0000256" key="3">
    <source>
        <dbReference type="ARBA" id="ARBA00005785"/>
    </source>
</evidence>
<dbReference type="GO" id="GO:0000175">
    <property type="term" value="F:3'-5'-RNA exonuclease activity"/>
    <property type="evidence" value="ECO:0007669"/>
    <property type="project" value="TreeGrafter"/>
</dbReference>
<evidence type="ECO:0000256" key="10">
    <source>
        <dbReference type="ARBA" id="ARBA00022842"/>
    </source>
</evidence>
<keyword evidence="17" id="KW-1185">Reference proteome</keyword>
<comment type="similarity">
    <text evidence="3">Belongs to the RNR ribonuclease family.</text>
</comment>
<keyword evidence="11" id="KW-0694">RNA-binding</keyword>
<gene>
    <name evidence="16" type="ORF">HXX76_000488</name>
</gene>
<dbReference type="Pfam" id="PF17849">
    <property type="entry name" value="OB_Dis3"/>
    <property type="match status" value="1"/>
</dbReference>
<dbReference type="OrthoDB" id="372421at2759"/>
<dbReference type="InterPro" id="IPR001900">
    <property type="entry name" value="RNase_II/R"/>
</dbReference>
<feature type="compositionally biased region" description="Basic residues" evidence="14">
    <location>
        <begin position="621"/>
        <end position="632"/>
    </location>
</feature>
<dbReference type="Gene3D" id="3.40.50.1010">
    <property type="entry name" value="5'-nuclease"/>
    <property type="match status" value="1"/>
</dbReference>
<evidence type="ECO:0000256" key="7">
    <source>
        <dbReference type="ARBA" id="ARBA00022801"/>
    </source>
</evidence>
<keyword evidence="10" id="KW-0460">Magnesium</keyword>
<dbReference type="InterPro" id="IPR022966">
    <property type="entry name" value="RNase_II/R_CS"/>
</dbReference>
<dbReference type="GO" id="GO:0000176">
    <property type="term" value="C:nuclear exosome (RNase complex)"/>
    <property type="evidence" value="ECO:0007669"/>
    <property type="project" value="UniProtKB-ARBA"/>
</dbReference>
<evidence type="ECO:0000256" key="12">
    <source>
        <dbReference type="ARBA" id="ARBA00023242"/>
    </source>
</evidence>
<dbReference type="GO" id="GO:0006364">
    <property type="term" value="P:rRNA processing"/>
    <property type="evidence" value="ECO:0007669"/>
    <property type="project" value="UniProtKB-KW"/>
</dbReference>
<comment type="subcellular location">
    <subcellularLocation>
        <location evidence="2">Nucleus</location>
    </subcellularLocation>
</comment>
<dbReference type="SUPFAM" id="SSF50249">
    <property type="entry name" value="Nucleic acid-binding proteins"/>
    <property type="match status" value="2"/>
</dbReference>
<evidence type="ECO:0000313" key="16">
    <source>
        <dbReference type="EMBL" id="KAG2445884.1"/>
    </source>
</evidence>
<dbReference type="EMBL" id="JAEHOC010000001">
    <property type="protein sequence ID" value="KAG2445884.1"/>
    <property type="molecule type" value="Genomic_DNA"/>
</dbReference>
<name>A0A836B330_CHLIN</name>
<dbReference type="Proteomes" id="UP000650467">
    <property type="component" value="Unassembled WGS sequence"/>
</dbReference>
<feature type="region of interest" description="Disordered" evidence="14">
    <location>
        <begin position="1234"/>
        <end position="1315"/>
    </location>
</feature>
<dbReference type="InterPro" id="IPR050180">
    <property type="entry name" value="RNR_Ribonuclease"/>
</dbReference>
<evidence type="ECO:0000256" key="5">
    <source>
        <dbReference type="ARBA" id="ARBA00022552"/>
    </source>
</evidence>
<sequence length="1413" mass="147763">MAWVACQTKLSYKYRRRTHTVTPALEEAYLRVDVSCGSEACDTCRVGVSAAADAVGAAAAAPIASLSAAAPFYLLPDDAALSEFLELFELPDISNYIILASALKRVALHSGRKAGRLRALYRDRRRRAVLFDDLHCLDTAAAATGADEALPPALAAGLYYARHLGGRVPLILVSDRLAGWTAAATQANATAAVYGDGAHEAYADGGGGGGAGELFLAAAAAYGGSVLADHLAEAAALGVTVLSAAEYVSRCWAPGSAVAQLFDSLTAARLAAKDRAREGAGGEGAGEAVYAPHLSQQEVEEGLAAGTLMRGTLHVSRRSPTEGVVELGHGPDAALGRLVRVSGRGALNRAIEGDVVAVRLLLPGGPAPEQHNPAAAADADEPAAGAAAAAADADYGAELLADAEGGGGDGEEGALAMMEAATGSSTLPAAEVVALLERAPRDLVACLSQRDEAALRARLEAQQQAQQGEAAAAAAQRRSEVLVCLPLDRRLPAVVIVTRQAAQLLGCRFVVRIDSWERNSRFPRGHVVRVLGRLNDLKAESEAVLVQCGIHYKPFCEAALAELPRVASAADWAVSAAERALRRDLTGPDYWVVSIDPVGCTDVDDAMHVRFIPPDDPATAHLRRPARRRAPRRNNNSSGAEPGEEAELEAEEAEELVEVGVHIADVSWFVRAGGFLDGEARDRCTSVYLVDRRLDMLPGLLSEQLCSLREGVERFAVSVIWTLRRTTRRAAGPAPDRCGRAHDYEVVDTWFGRSLIRSRHQLHYQQAQDVLDGRPPAPGDELPRDHVAVLRPALRVLDEFTGQLHARRVADGALELASAELRFRTDSDTGAPCAVICKQKVPMMDVVAEMMIAANSAVAERIATAFPGAALLRNHPPPRAQAFEALKPLLEGAGGGAAGGAAAPPPLDPSSNQSLAAALERACAAAAASDPAAAVLIKSLATRAMSEAQYNSSGTAPPATPQSYHYGLALQYYTHFTSPIRRYADVVVHRQLLAALAGGPPPQPHADLAAAAHNMNMRHRQAKSAQKECSELYLLLLLHSKPHVERALVCGISATRLELFIPAYQLRGAVPLADRRGLPRLPLRPGDPEAAEEQQDDAFAAAERRNLRLQVEPDKDAAIVDTATGAELWRVRLWQPVSVRLSAAGHRAHGPKLAMRLLDTTHPDALPPALLAPAPAPAAAPASGVQAPIVVRPTVTVVAGGALAPAASARPAAGGGAADAALPPHLRLLLARRNQPPQQQPQQAAQHVAAQQGQHVRANGAAAAAGVTEPAQGLQTGSGAAGGAGAHVSAAAHRNGRGAGGEVEEAEEVGGGGEEVLAAPGGRMCLAAVLPACTTDAAASRLEVGRSGGLGADAEGSCEEDGGDDEAARRRLLQRLSRLEVRLAACRRGSNAERRLRERLEQLRGCPAAQLAA</sequence>
<feature type="domain" description="RNB" evidence="15">
    <location>
        <begin position="582"/>
        <end position="998"/>
    </location>
</feature>
<keyword evidence="12" id="KW-0539">Nucleus</keyword>
<dbReference type="PROSITE" id="PS01175">
    <property type="entry name" value="RIBONUCLEASE_II"/>
    <property type="match status" value="1"/>
</dbReference>
<evidence type="ECO:0000256" key="6">
    <source>
        <dbReference type="ARBA" id="ARBA00022722"/>
    </source>
</evidence>
<dbReference type="GO" id="GO:0000956">
    <property type="term" value="P:nuclear-transcribed mRNA catabolic process"/>
    <property type="evidence" value="ECO:0007669"/>
    <property type="project" value="UniProtKB-ARBA"/>
</dbReference>
<keyword evidence="6" id="KW-0540">Nuclease</keyword>
<keyword evidence="7" id="KW-0378">Hydrolase</keyword>
<comment type="cofactor">
    <cofactor evidence="1">
        <name>Mg(2+)</name>
        <dbReference type="ChEBI" id="CHEBI:18420"/>
    </cofactor>
</comment>
<evidence type="ECO:0000256" key="8">
    <source>
        <dbReference type="ARBA" id="ARBA00022835"/>
    </source>
</evidence>
<organism evidence="16 17">
    <name type="scientific">Chlamydomonas incerta</name>
    <dbReference type="NCBI Taxonomy" id="51695"/>
    <lineage>
        <taxon>Eukaryota</taxon>
        <taxon>Viridiplantae</taxon>
        <taxon>Chlorophyta</taxon>
        <taxon>core chlorophytes</taxon>
        <taxon>Chlorophyceae</taxon>
        <taxon>CS clade</taxon>
        <taxon>Chlamydomonadales</taxon>
        <taxon>Chlamydomonadaceae</taxon>
        <taxon>Chlamydomonas</taxon>
    </lineage>
</organism>
<protein>
    <recommendedName>
        <fullName evidence="4">DIS3-like exonuclease 1</fullName>
    </recommendedName>
    <alternativeName>
        <fullName evidence="13">Ribosomal RNA-processing protein 44</fullName>
    </alternativeName>
</protein>
<evidence type="ECO:0000256" key="2">
    <source>
        <dbReference type="ARBA" id="ARBA00004123"/>
    </source>
</evidence>
<dbReference type="Gene3D" id="2.40.50.690">
    <property type="match status" value="1"/>
</dbReference>
<keyword evidence="5" id="KW-0698">rRNA processing</keyword>
<feature type="compositionally biased region" description="Low complexity" evidence="14">
    <location>
        <begin position="1234"/>
        <end position="1266"/>
    </location>
</feature>
<feature type="compositionally biased region" description="Acidic residues" evidence="14">
    <location>
        <begin position="642"/>
        <end position="651"/>
    </location>
</feature>
<evidence type="ECO:0000259" key="15">
    <source>
        <dbReference type="SMART" id="SM00955"/>
    </source>
</evidence>
<evidence type="ECO:0000256" key="13">
    <source>
        <dbReference type="ARBA" id="ARBA00077930"/>
    </source>
</evidence>
<keyword evidence="8" id="KW-0271">Exosome</keyword>
<reference evidence="16" key="1">
    <citation type="journal article" date="2020" name="bioRxiv">
        <title>Comparative genomics of Chlamydomonas.</title>
        <authorList>
            <person name="Craig R.J."/>
            <person name="Hasan A.R."/>
            <person name="Ness R.W."/>
            <person name="Keightley P.D."/>
        </authorList>
    </citation>
    <scope>NUCLEOTIDE SEQUENCE</scope>
    <source>
        <strain evidence="16">SAG 7.73</strain>
    </source>
</reference>
<accession>A0A836B330</accession>
<comment type="caution">
    <text evidence="16">The sequence shown here is derived from an EMBL/GenBank/DDBJ whole genome shotgun (WGS) entry which is preliminary data.</text>
</comment>
<dbReference type="PANTHER" id="PTHR23355:SF30">
    <property type="entry name" value="DIS3-LIKE EXONUCLEASE 1"/>
    <property type="match status" value="1"/>
</dbReference>
<dbReference type="FunFam" id="2.40.50.700:FF:000001">
    <property type="entry name" value="Exosome complex exonuclease exoribonuclease (Rrp44)"/>
    <property type="match status" value="1"/>
</dbReference>
<evidence type="ECO:0000256" key="1">
    <source>
        <dbReference type="ARBA" id="ARBA00001946"/>
    </source>
</evidence>
<evidence type="ECO:0000256" key="9">
    <source>
        <dbReference type="ARBA" id="ARBA00022839"/>
    </source>
</evidence>
<feature type="region of interest" description="Disordered" evidence="14">
    <location>
        <begin position="614"/>
        <end position="651"/>
    </location>
</feature>
<dbReference type="InterPro" id="IPR041505">
    <property type="entry name" value="Dis3_CSD2"/>
</dbReference>
<evidence type="ECO:0000256" key="4">
    <source>
        <dbReference type="ARBA" id="ARBA00016366"/>
    </source>
</evidence>
<dbReference type="PANTHER" id="PTHR23355">
    <property type="entry name" value="RIBONUCLEASE"/>
    <property type="match status" value="1"/>
</dbReference>